<accession>A0A183IT16</accession>
<dbReference type="SUPFAM" id="SSF53335">
    <property type="entry name" value="S-adenosyl-L-methionine-dependent methyltransferases"/>
    <property type="match status" value="1"/>
</dbReference>
<sequence>MGETEADYGLHVWPCAEVLSSFILSNEDLFRGKRIIEIGCGAAVPSIVALKSGAVHVDLSDRATDDRLKNLAMLNCTLNGVAESVDFVPMTWSRFEKTLLDLPPYDVVLASDCFYDPSVFEDVLVTMAFLLDRSPRCSIYFSYQERSCDWTIEWMLEKWHLQCERMTTCLYPASVHIGRITRKRTR</sequence>
<dbReference type="GO" id="GO:0008168">
    <property type="term" value="F:methyltransferase activity"/>
    <property type="evidence" value="ECO:0007669"/>
    <property type="project" value="UniProtKB-KW"/>
</dbReference>
<keyword evidence="2" id="KW-0808">Transferase</keyword>
<dbReference type="PANTHER" id="PTHR14614:SF164">
    <property type="entry name" value="HISTONE-ARGININE METHYLTRANSFERASE METTL23"/>
    <property type="match status" value="1"/>
</dbReference>
<dbReference type="OrthoDB" id="407325at2759"/>
<protein>
    <submittedName>
        <fullName evidence="7">Methyltransferase-like protein 23</fullName>
    </submittedName>
</protein>
<dbReference type="InterPro" id="IPR019410">
    <property type="entry name" value="Methyltransf_16"/>
</dbReference>
<evidence type="ECO:0000256" key="3">
    <source>
        <dbReference type="ARBA" id="ARBA00022691"/>
    </source>
</evidence>
<dbReference type="InterPro" id="IPR029063">
    <property type="entry name" value="SAM-dependent_MTases_sf"/>
</dbReference>
<dbReference type="GO" id="GO:0005634">
    <property type="term" value="C:nucleus"/>
    <property type="evidence" value="ECO:0007669"/>
    <property type="project" value="TreeGrafter"/>
</dbReference>
<evidence type="ECO:0000256" key="4">
    <source>
        <dbReference type="ARBA" id="ARBA00043988"/>
    </source>
</evidence>
<evidence type="ECO:0000256" key="2">
    <source>
        <dbReference type="ARBA" id="ARBA00022679"/>
    </source>
</evidence>
<dbReference type="GO" id="GO:0005737">
    <property type="term" value="C:cytoplasm"/>
    <property type="evidence" value="ECO:0007669"/>
    <property type="project" value="TreeGrafter"/>
</dbReference>
<reference evidence="7" key="1">
    <citation type="submission" date="2016-06" db="UniProtKB">
        <authorList>
            <consortium name="WormBaseParasite"/>
        </authorList>
    </citation>
    <scope>IDENTIFICATION</scope>
</reference>
<evidence type="ECO:0000313" key="6">
    <source>
        <dbReference type="Proteomes" id="UP000270296"/>
    </source>
</evidence>
<comment type="similarity">
    <text evidence="4">Belongs to the methyltransferase superfamily. METTL23 family.</text>
</comment>
<evidence type="ECO:0000256" key="1">
    <source>
        <dbReference type="ARBA" id="ARBA00022603"/>
    </source>
</evidence>
<keyword evidence="1" id="KW-0489">Methyltransferase</keyword>
<organism evidence="7">
    <name type="scientific">Soboliphyme baturini</name>
    <dbReference type="NCBI Taxonomy" id="241478"/>
    <lineage>
        <taxon>Eukaryota</taxon>
        <taxon>Metazoa</taxon>
        <taxon>Ecdysozoa</taxon>
        <taxon>Nematoda</taxon>
        <taxon>Enoplea</taxon>
        <taxon>Dorylaimia</taxon>
        <taxon>Dioctophymatida</taxon>
        <taxon>Dioctophymatoidea</taxon>
        <taxon>Soboliphymatidae</taxon>
        <taxon>Soboliphyme</taxon>
    </lineage>
</organism>
<dbReference type="EMBL" id="UZAM01010028">
    <property type="protein sequence ID" value="VDP10773.1"/>
    <property type="molecule type" value="Genomic_DNA"/>
</dbReference>
<dbReference type="Gene3D" id="3.40.50.150">
    <property type="entry name" value="Vaccinia Virus protein VP39"/>
    <property type="match status" value="1"/>
</dbReference>
<dbReference type="Proteomes" id="UP000270296">
    <property type="component" value="Unassembled WGS sequence"/>
</dbReference>
<dbReference type="PANTHER" id="PTHR14614">
    <property type="entry name" value="HEPATOCELLULAR CARCINOMA-ASSOCIATED ANTIGEN"/>
    <property type="match status" value="1"/>
</dbReference>
<dbReference type="GO" id="GO:0032259">
    <property type="term" value="P:methylation"/>
    <property type="evidence" value="ECO:0007669"/>
    <property type="project" value="UniProtKB-KW"/>
</dbReference>
<dbReference type="Pfam" id="PF10294">
    <property type="entry name" value="Methyltransf_16"/>
    <property type="match status" value="1"/>
</dbReference>
<gene>
    <name evidence="5" type="ORF">SBAD_LOCUS6763</name>
</gene>
<name>A0A183IT16_9BILA</name>
<evidence type="ECO:0000313" key="5">
    <source>
        <dbReference type="EMBL" id="VDP10773.1"/>
    </source>
</evidence>
<evidence type="ECO:0000313" key="7">
    <source>
        <dbReference type="WBParaSite" id="SBAD_0000702601-mRNA-1"/>
    </source>
</evidence>
<dbReference type="WBParaSite" id="SBAD_0000702601-mRNA-1">
    <property type="protein sequence ID" value="SBAD_0000702601-mRNA-1"/>
    <property type="gene ID" value="SBAD_0000702601"/>
</dbReference>
<reference evidence="5 6" key="2">
    <citation type="submission" date="2018-11" db="EMBL/GenBank/DDBJ databases">
        <authorList>
            <consortium name="Pathogen Informatics"/>
        </authorList>
    </citation>
    <scope>NUCLEOTIDE SEQUENCE [LARGE SCALE GENOMIC DNA]</scope>
</reference>
<dbReference type="AlphaFoldDB" id="A0A183IT16"/>
<keyword evidence="6" id="KW-1185">Reference proteome</keyword>
<dbReference type="CDD" id="cd02440">
    <property type="entry name" value="AdoMet_MTases"/>
    <property type="match status" value="1"/>
</dbReference>
<keyword evidence="3" id="KW-0949">S-adenosyl-L-methionine</keyword>
<proteinExistence type="inferred from homology"/>